<evidence type="ECO:0000259" key="2">
    <source>
        <dbReference type="PROSITE" id="PS50994"/>
    </source>
</evidence>
<feature type="domain" description="Integrase catalytic" evidence="2">
    <location>
        <begin position="260"/>
        <end position="488"/>
    </location>
</feature>
<evidence type="ECO:0000313" key="3">
    <source>
        <dbReference type="EMBL" id="GAA2464006.1"/>
    </source>
</evidence>
<evidence type="ECO:0000256" key="1">
    <source>
        <dbReference type="SAM" id="MobiDB-lite"/>
    </source>
</evidence>
<organism evidence="3 4">
    <name type="scientific">Streptomyces graminearus</name>
    <dbReference type="NCBI Taxonomy" id="284030"/>
    <lineage>
        <taxon>Bacteria</taxon>
        <taxon>Bacillati</taxon>
        <taxon>Actinomycetota</taxon>
        <taxon>Actinomycetes</taxon>
        <taxon>Kitasatosporales</taxon>
        <taxon>Streptomycetaceae</taxon>
        <taxon>Streptomyces</taxon>
    </lineage>
</organism>
<comment type="caution">
    <text evidence="3">The sequence shown here is derived from an EMBL/GenBank/DDBJ whole genome shotgun (WGS) entry which is preliminary data.</text>
</comment>
<feature type="region of interest" description="Disordered" evidence="1">
    <location>
        <begin position="700"/>
        <end position="721"/>
    </location>
</feature>
<feature type="compositionally biased region" description="Acidic residues" evidence="1">
    <location>
        <begin position="712"/>
        <end position="721"/>
    </location>
</feature>
<name>A0ABN3KJX5_9ACTN</name>
<accession>A0ABN3KJX5</accession>
<dbReference type="InterPro" id="IPR001584">
    <property type="entry name" value="Integrase_cat-core"/>
</dbReference>
<dbReference type="SUPFAM" id="SSF46689">
    <property type="entry name" value="Homeodomain-like"/>
    <property type="match status" value="1"/>
</dbReference>
<dbReference type="InterPro" id="IPR009057">
    <property type="entry name" value="Homeodomain-like_sf"/>
</dbReference>
<proteinExistence type="predicted"/>
<reference evidence="3 4" key="1">
    <citation type="journal article" date="2019" name="Int. J. Syst. Evol. Microbiol.">
        <title>The Global Catalogue of Microorganisms (GCM) 10K type strain sequencing project: providing services to taxonomists for standard genome sequencing and annotation.</title>
        <authorList>
            <consortium name="The Broad Institute Genomics Platform"/>
            <consortium name="The Broad Institute Genome Sequencing Center for Infectious Disease"/>
            <person name="Wu L."/>
            <person name="Ma J."/>
        </authorList>
    </citation>
    <scope>NUCLEOTIDE SEQUENCE [LARGE SCALE GENOMIC DNA]</scope>
    <source>
        <strain evidence="3 4">JCM 6923</strain>
    </source>
</reference>
<dbReference type="EMBL" id="BAAATL010000001">
    <property type="protein sequence ID" value="GAA2464006.1"/>
    <property type="molecule type" value="Genomic_DNA"/>
</dbReference>
<keyword evidence="4" id="KW-1185">Reference proteome</keyword>
<protein>
    <submittedName>
        <fullName evidence="3">DDE-type integrase/transposase/recombinase</fullName>
    </submittedName>
</protein>
<dbReference type="InterPro" id="IPR012337">
    <property type="entry name" value="RNaseH-like_sf"/>
</dbReference>
<dbReference type="Gene3D" id="3.30.420.10">
    <property type="entry name" value="Ribonuclease H-like superfamily/Ribonuclease H"/>
    <property type="match status" value="1"/>
</dbReference>
<gene>
    <name evidence="3" type="ORF">GCM10010422_00380</name>
</gene>
<dbReference type="SUPFAM" id="SSF53098">
    <property type="entry name" value="Ribonuclease H-like"/>
    <property type="match status" value="1"/>
</dbReference>
<dbReference type="InterPro" id="IPR036397">
    <property type="entry name" value="RNaseH_sf"/>
</dbReference>
<evidence type="ECO:0000313" key="4">
    <source>
        <dbReference type="Proteomes" id="UP001501721"/>
    </source>
</evidence>
<sequence>MSRPILAIGDALRHGGREWTVAGIEGALASGARIWLADKNGDGSLAVFALSELLRDPGFGPMAGPRLRVPQVGLLSTVPENQQLRALDLERHVREVETGYPTPGGKGLVKPQYDPAVTTLAQREQAKADELAAQGWPRVSRATVRRWRARYQADGVWGLVVKRRGSTRLERADARVVEALRALLPEEALRSRSRGWKKRMRRETQWWLDARHGEQSVEVPAMSTFNKLLDAVEESLGLQGTVAQRRARAARPAPPFKPTLALRPGEIVMMDSSPLDVLVVLDDGVVGRLELTTAVDVAVRGLWGVLRPAGTKLTDVAVLLAQMMTPVVMRPGWDAALSMAASVVPHERLTAVDERLKDAAARPVIVPETVVVDQGKVFISPATRAACESLGISLQPVPPANGPAKGHVERGFGSIGTEFCQWLPGFTGSRVSERGSRVEQERLWTVSELQALWEEFLVHWHHRPHEGLRHPLMPKKALTPNQMWAALLPVAGYVPVPLSADDFVELLPVRWQPITDAGVRFDYRTYDGPCLNGHRGQGSGVVSEKGRWEVHYNPYDPVRIWVRLPEGFREVAWIHATSVDLPFTHHVWEYICKVVERTGSREEHEAELALALDDFLKRAARKEKLSAAERRVAAKSRASGAVPVLVPAGELNVLDVPAPSFGLAGVYAVPDLDDDTVPDTYDDGDEGEDILGFPDEEMEAGRSAGCHVLGDTEAEEDPWLP</sequence>
<dbReference type="PROSITE" id="PS50994">
    <property type="entry name" value="INTEGRASE"/>
    <property type="match status" value="1"/>
</dbReference>
<dbReference type="Proteomes" id="UP001501721">
    <property type="component" value="Unassembled WGS sequence"/>
</dbReference>